<accession>A0AA41VKI1</accession>
<organism evidence="3 4">
    <name type="scientific">Papaver nudicaule</name>
    <name type="common">Iceland poppy</name>
    <dbReference type="NCBI Taxonomy" id="74823"/>
    <lineage>
        <taxon>Eukaryota</taxon>
        <taxon>Viridiplantae</taxon>
        <taxon>Streptophyta</taxon>
        <taxon>Embryophyta</taxon>
        <taxon>Tracheophyta</taxon>
        <taxon>Spermatophyta</taxon>
        <taxon>Magnoliopsida</taxon>
        <taxon>Ranunculales</taxon>
        <taxon>Papaveraceae</taxon>
        <taxon>Papaveroideae</taxon>
        <taxon>Papaver</taxon>
    </lineage>
</organism>
<comment type="caution">
    <text evidence="3">The sequence shown here is derived from an EMBL/GenBank/DDBJ whole genome shotgun (WGS) entry which is preliminary data.</text>
</comment>
<keyword evidence="2" id="KW-0812">Transmembrane</keyword>
<protein>
    <recommendedName>
        <fullName evidence="5">Transmembrane protein</fullName>
    </recommendedName>
</protein>
<keyword evidence="4" id="KW-1185">Reference proteome</keyword>
<feature type="transmembrane region" description="Helical" evidence="2">
    <location>
        <begin position="12"/>
        <end position="32"/>
    </location>
</feature>
<dbReference type="Proteomes" id="UP001177140">
    <property type="component" value="Unassembled WGS sequence"/>
</dbReference>
<evidence type="ECO:0000313" key="4">
    <source>
        <dbReference type="Proteomes" id="UP001177140"/>
    </source>
</evidence>
<keyword evidence="2" id="KW-1133">Transmembrane helix</keyword>
<reference evidence="3" key="1">
    <citation type="submission" date="2022-03" db="EMBL/GenBank/DDBJ databases">
        <title>A functionally conserved STORR gene fusion in Papaver species that diverged 16.8 million years ago.</title>
        <authorList>
            <person name="Catania T."/>
        </authorList>
    </citation>
    <scope>NUCLEOTIDE SEQUENCE</scope>
    <source>
        <strain evidence="3">S-191538</strain>
    </source>
</reference>
<gene>
    <name evidence="3" type="ORF">MKW94_014005</name>
</gene>
<name>A0AA41VKI1_PAPNU</name>
<evidence type="ECO:0000256" key="2">
    <source>
        <dbReference type="SAM" id="Phobius"/>
    </source>
</evidence>
<evidence type="ECO:0008006" key="5">
    <source>
        <dbReference type="Google" id="ProtNLM"/>
    </source>
</evidence>
<proteinExistence type="predicted"/>
<dbReference type="EMBL" id="JAJJMA010241325">
    <property type="protein sequence ID" value="MCL7042947.1"/>
    <property type="molecule type" value="Genomic_DNA"/>
</dbReference>
<evidence type="ECO:0000256" key="1">
    <source>
        <dbReference type="SAM" id="MobiDB-lite"/>
    </source>
</evidence>
<sequence length="77" mass="8676">MKSISIRYPRTIFLIMFLLVGLISIITTITAATDDYELHVKTNIDIARKLGRVPPVTYKTPSPIPNRPGRSSPPHKF</sequence>
<feature type="region of interest" description="Disordered" evidence="1">
    <location>
        <begin position="57"/>
        <end position="77"/>
    </location>
</feature>
<keyword evidence="2" id="KW-0472">Membrane</keyword>
<evidence type="ECO:0000313" key="3">
    <source>
        <dbReference type="EMBL" id="MCL7042947.1"/>
    </source>
</evidence>
<dbReference type="AlphaFoldDB" id="A0AA41VKI1"/>